<dbReference type="GO" id="GO:0106310">
    <property type="term" value="F:protein serine kinase activity"/>
    <property type="evidence" value="ECO:0007669"/>
    <property type="project" value="RHEA"/>
</dbReference>
<protein>
    <submittedName>
        <fullName evidence="10">Kinase-like domain-containing protein</fullName>
    </submittedName>
</protein>
<evidence type="ECO:0000313" key="10">
    <source>
        <dbReference type="EMBL" id="ORZ17889.1"/>
    </source>
</evidence>
<feature type="compositionally biased region" description="Low complexity" evidence="7">
    <location>
        <begin position="69"/>
        <end position="81"/>
    </location>
</feature>
<feature type="region of interest" description="Disordered" evidence="7">
    <location>
        <begin position="281"/>
        <end position="362"/>
    </location>
</feature>
<accession>A0A1X2IK48</accession>
<comment type="similarity">
    <text evidence="1">Belongs to the protein kinase superfamily. STE Ser/Thr protein kinase family. STE20 subfamily.</text>
</comment>
<reference evidence="10 11" key="1">
    <citation type="submission" date="2016-07" db="EMBL/GenBank/DDBJ databases">
        <title>Pervasive Adenine N6-methylation of Active Genes in Fungi.</title>
        <authorList>
            <consortium name="DOE Joint Genome Institute"/>
            <person name="Mondo S.J."/>
            <person name="Dannebaum R.O."/>
            <person name="Kuo R.C."/>
            <person name="Labutti K."/>
            <person name="Haridas S."/>
            <person name="Kuo A."/>
            <person name="Salamov A."/>
            <person name="Ahrendt S.R."/>
            <person name="Lipzen A."/>
            <person name="Sullivan W."/>
            <person name="Andreopoulos W.B."/>
            <person name="Clum A."/>
            <person name="Lindquist E."/>
            <person name="Daum C."/>
            <person name="Ramamoorthy G.K."/>
            <person name="Gryganskyi A."/>
            <person name="Culley D."/>
            <person name="Magnuson J.K."/>
            <person name="James T.Y."/>
            <person name="O'Malley M.A."/>
            <person name="Stajich J.E."/>
            <person name="Spatafora J.W."/>
            <person name="Visel A."/>
            <person name="Grigoriev I.V."/>
        </authorList>
    </citation>
    <scope>NUCLEOTIDE SEQUENCE [LARGE SCALE GENOMIC DNA]</scope>
    <source>
        <strain evidence="10 11">NRRL 1336</strain>
    </source>
</reference>
<feature type="compositionally biased region" description="Low complexity" evidence="7">
    <location>
        <begin position="34"/>
        <end position="43"/>
    </location>
</feature>
<evidence type="ECO:0000313" key="11">
    <source>
        <dbReference type="Proteomes" id="UP000193560"/>
    </source>
</evidence>
<feature type="region of interest" description="Disordered" evidence="7">
    <location>
        <begin position="67"/>
        <end position="98"/>
    </location>
</feature>
<evidence type="ECO:0000256" key="1">
    <source>
        <dbReference type="ARBA" id="ARBA00008874"/>
    </source>
</evidence>
<evidence type="ECO:0000256" key="6">
    <source>
        <dbReference type="SAM" id="Coils"/>
    </source>
</evidence>
<dbReference type="Pfam" id="PF00069">
    <property type="entry name" value="Pkinase"/>
    <property type="match status" value="1"/>
</dbReference>
<evidence type="ECO:0000256" key="2">
    <source>
        <dbReference type="ARBA" id="ARBA00022741"/>
    </source>
</evidence>
<dbReference type="AlphaFoldDB" id="A0A1X2IK48"/>
<dbReference type="Proteomes" id="UP000193560">
    <property type="component" value="Unassembled WGS sequence"/>
</dbReference>
<dbReference type="GO" id="GO:0005524">
    <property type="term" value="F:ATP binding"/>
    <property type="evidence" value="ECO:0007669"/>
    <property type="project" value="UniProtKB-KW"/>
</dbReference>
<feature type="domain" description="CRIB" evidence="9">
    <location>
        <begin position="225"/>
        <end position="238"/>
    </location>
</feature>
<dbReference type="PROSITE" id="PS50108">
    <property type="entry name" value="CRIB"/>
    <property type="match status" value="2"/>
</dbReference>
<evidence type="ECO:0000259" key="9">
    <source>
        <dbReference type="PROSITE" id="PS50108"/>
    </source>
</evidence>
<evidence type="ECO:0000256" key="5">
    <source>
        <dbReference type="ARBA" id="ARBA00048679"/>
    </source>
</evidence>
<evidence type="ECO:0000256" key="4">
    <source>
        <dbReference type="ARBA" id="ARBA00047899"/>
    </source>
</evidence>
<comment type="caution">
    <text evidence="10">The sequence shown here is derived from an EMBL/GenBank/DDBJ whole genome shotgun (WGS) entry which is preliminary data.</text>
</comment>
<dbReference type="OrthoDB" id="248923at2759"/>
<dbReference type="GO" id="GO:0004674">
    <property type="term" value="F:protein serine/threonine kinase activity"/>
    <property type="evidence" value="ECO:0007669"/>
    <property type="project" value="UniProtKB-EC"/>
</dbReference>
<feature type="region of interest" description="Disordered" evidence="7">
    <location>
        <begin position="1"/>
        <end position="55"/>
    </location>
</feature>
<feature type="region of interest" description="Disordered" evidence="7">
    <location>
        <begin position="707"/>
        <end position="726"/>
    </location>
</feature>
<sequence length="726" mass="80148">MGNTPSSASSITTATTTTRYGSPPRPSTAGLPASSSPSSSSSSHHNLRKMKSSSTLSSLGRLYQHANHSSASVVSRISKSSGKPVHHHHQQQQQNERILDIGKPTQFEHGIHVEYNKDNGKYMGLPDVWQSNLPSDDVLNTNYINPNLVPSPANNHHYKKKPTPSVRSATTLSSSSSSSAIAGITTSPSTSSSITTTTYSSSTKKHHHHHHHHQSNNNDKKPSMIGKPYNIQHHVHVEVDQHGFKGLPLEWQKILHASGITEDIVNANPKAVQRLMHVRMPDSLQHQPPSKKPKDTTTTTTTTTTTNNMTSPPPSGKKQQQPPPSLSSQNTSTTTPPSSTSDDKQLDDPTLAPLPIGFAPPCRARHSKLPPLSCRRSSSSWHLLIHLFPTNLCLNDSAAKTHLDLDSSFIDDIIDHADPTTLYTDFMLIAEGESGPMYAAKQTSTSRIVAIKKISKDAEQKLAKVRNELTTMKMSRHPNVVEFIACYTTDTEVWVVMEYMDVALSDILSVEEPASEQEEQEDELQQEPAATISSSGRLTEEQMARVARDLLRALGRLDRLGRIHRDLRSDNVLLNMRGEIKLTDFSQCAQLTPLQPKRHSVIGTPYWMAPEVIKGQPYDAKADIWSLGVLMIEMAQGIILIASNGLPAFNEPDRWSEQFKDFVQQCTTVEPSKRPDAATLLRHPFVSSVATKEDMVQLIEETRRLEELLGTEQADDDDNGNDSDSI</sequence>
<keyword evidence="11" id="KW-1185">Reference proteome</keyword>
<feature type="compositionally biased region" description="Acidic residues" evidence="7">
    <location>
        <begin position="513"/>
        <end position="525"/>
    </location>
</feature>
<gene>
    <name evidence="10" type="ORF">BCR42DRAFT_436642</name>
</gene>
<feature type="compositionally biased region" description="Pro residues" evidence="7">
    <location>
        <begin position="311"/>
        <end position="325"/>
    </location>
</feature>
<keyword evidence="2" id="KW-0547">Nucleotide-binding</keyword>
<dbReference type="PANTHER" id="PTHR45832:SF22">
    <property type="entry name" value="SERINE_THREONINE-PROTEIN KINASE SAMKA-RELATED"/>
    <property type="match status" value="1"/>
</dbReference>
<keyword evidence="3" id="KW-0067">ATP-binding</keyword>
<feature type="compositionally biased region" description="Low complexity" evidence="7">
    <location>
        <begin position="168"/>
        <end position="202"/>
    </location>
</feature>
<dbReference type="SMART" id="SM00219">
    <property type="entry name" value="TyrKc"/>
    <property type="match status" value="1"/>
</dbReference>
<feature type="compositionally biased region" description="Low complexity" evidence="7">
    <location>
        <begin position="296"/>
        <end position="306"/>
    </location>
</feature>
<dbReference type="SMART" id="SM00285">
    <property type="entry name" value="PBD"/>
    <property type="match status" value="2"/>
</dbReference>
<dbReference type="Gene3D" id="3.30.200.20">
    <property type="entry name" value="Phosphorylase Kinase, domain 1"/>
    <property type="match status" value="1"/>
</dbReference>
<dbReference type="Gene3D" id="1.10.510.10">
    <property type="entry name" value="Transferase(Phosphotransferase) domain 1"/>
    <property type="match status" value="1"/>
</dbReference>
<comment type="catalytic activity">
    <reaction evidence="5">
        <text>L-seryl-[protein] + ATP = O-phospho-L-seryl-[protein] + ADP + H(+)</text>
        <dbReference type="Rhea" id="RHEA:17989"/>
        <dbReference type="Rhea" id="RHEA-COMP:9863"/>
        <dbReference type="Rhea" id="RHEA-COMP:11604"/>
        <dbReference type="ChEBI" id="CHEBI:15378"/>
        <dbReference type="ChEBI" id="CHEBI:29999"/>
        <dbReference type="ChEBI" id="CHEBI:30616"/>
        <dbReference type="ChEBI" id="CHEBI:83421"/>
        <dbReference type="ChEBI" id="CHEBI:456216"/>
        <dbReference type="EC" id="2.7.11.1"/>
    </reaction>
</comment>
<dbReference type="InterPro" id="IPR036936">
    <property type="entry name" value="CRIB_dom_sf"/>
</dbReference>
<evidence type="ECO:0000256" key="3">
    <source>
        <dbReference type="ARBA" id="ARBA00022840"/>
    </source>
</evidence>
<dbReference type="PANTHER" id="PTHR45832">
    <property type="entry name" value="SERINE/THREONINE-PROTEIN KINASE SAMKA-RELATED-RELATED"/>
    <property type="match status" value="1"/>
</dbReference>
<feature type="compositionally biased region" description="Low complexity" evidence="7">
    <location>
        <begin position="1"/>
        <end position="18"/>
    </location>
</feature>
<keyword evidence="10" id="KW-0418">Kinase</keyword>
<dbReference type="Gene3D" id="3.90.810.10">
    <property type="entry name" value="CRIB domain"/>
    <property type="match status" value="2"/>
</dbReference>
<organism evidence="10 11">
    <name type="scientific">Absidia repens</name>
    <dbReference type="NCBI Taxonomy" id="90262"/>
    <lineage>
        <taxon>Eukaryota</taxon>
        <taxon>Fungi</taxon>
        <taxon>Fungi incertae sedis</taxon>
        <taxon>Mucoromycota</taxon>
        <taxon>Mucoromycotina</taxon>
        <taxon>Mucoromycetes</taxon>
        <taxon>Mucorales</taxon>
        <taxon>Cunninghamellaceae</taxon>
        <taxon>Absidia</taxon>
    </lineage>
</organism>
<keyword evidence="10" id="KW-0808">Transferase</keyword>
<evidence type="ECO:0000259" key="8">
    <source>
        <dbReference type="PROSITE" id="PS50011"/>
    </source>
</evidence>
<feature type="domain" description="CRIB" evidence="9">
    <location>
        <begin position="101"/>
        <end position="114"/>
    </location>
</feature>
<dbReference type="InterPro" id="IPR000095">
    <property type="entry name" value="CRIB_dom"/>
</dbReference>
<feature type="region of interest" description="Disordered" evidence="7">
    <location>
        <begin position="148"/>
        <end position="227"/>
    </location>
</feature>
<feature type="compositionally biased region" description="Acidic residues" evidence="7">
    <location>
        <begin position="713"/>
        <end position="726"/>
    </location>
</feature>
<dbReference type="SUPFAM" id="SSF56112">
    <property type="entry name" value="Protein kinase-like (PK-like)"/>
    <property type="match status" value="1"/>
</dbReference>
<name>A0A1X2IK48_9FUNG</name>
<feature type="domain" description="Protein kinase" evidence="8">
    <location>
        <begin position="423"/>
        <end position="686"/>
    </location>
</feature>
<keyword evidence="6" id="KW-0175">Coiled coil</keyword>
<dbReference type="PROSITE" id="PS50011">
    <property type="entry name" value="PROTEIN_KINASE_DOM"/>
    <property type="match status" value="1"/>
</dbReference>
<comment type="catalytic activity">
    <reaction evidence="4">
        <text>L-threonyl-[protein] + ATP = O-phospho-L-threonyl-[protein] + ADP + H(+)</text>
        <dbReference type="Rhea" id="RHEA:46608"/>
        <dbReference type="Rhea" id="RHEA-COMP:11060"/>
        <dbReference type="Rhea" id="RHEA-COMP:11605"/>
        <dbReference type="ChEBI" id="CHEBI:15378"/>
        <dbReference type="ChEBI" id="CHEBI:30013"/>
        <dbReference type="ChEBI" id="CHEBI:30616"/>
        <dbReference type="ChEBI" id="CHEBI:61977"/>
        <dbReference type="ChEBI" id="CHEBI:456216"/>
        <dbReference type="EC" id="2.7.11.1"/>
    </reaction>
</comment>
<dbReference type="InterPro" id="IPR011009">
    <property type="entry name" value="Kinase-like_dom_sf"/>
</dbReference>
<feature type="coiled-coil region" evidence="6">
    <location>
        <begin position="448"/>
        <end position="475"/>
    </location>
</feature>
<evidence type="ECO:0000256" key="7">
    <source>
        <dbReference type="SAM" id="MobiDB-lite"/>
    </source>
</evidence>
<dbReference type="STRING" id="90262.A0A1X2IK48"/>
<feature type="compositionally biased region" description="Basic residues" evidence="7">
    <location>
        <begin position="203"/>
        <end position="214"/>
    </location>
</feature>
<proteinExistence type="inferred from homology"/>
<dbReference type="InterPro" id="IPR020635">
    <property type="entry name" value="Tyr_kinase_cat_dom"/>
</dbReference>
<feature type="region of interest" description="Disordered" evidence="7">
    <location>
        <begin position="512"/>
        <end position="540"/>
    </location>
</feature>
<dbReference type="InterPro" id="IPR000719">
    <property type="entry name" value="Prot_kinase_dom"/>
</dbReference>
<dbReference type="EMBL" id="MCGE01000009">
    <property type="protein sequence ID" value="ORZ17889.1"/>
    <property type="molecule type" value="Genomic_DNA"/>
</dbReference>
<dbReference type="GO" id="GO:0004713">
    <property type="term" value="F:protein tyrosine kinase activity"/>
    <property type="evidence" value="ECO:0007669"/>
    <property type="project" value="InterPro"/>
</dbReference>
<feature type="compositionally biased region" description="Low complexity" evidence="7">
    <location>
        <begin position="326"/>
        <end position="340"/>
    </location>
</feature>
<dbReference type="InterPro" id="IPR051931">
    <property type="entry name" value="PAK3-like"/>
</dbReference>
<dbReference type="Pfam" id="PF00786">
    <property type="entry name" value="PBD"/>
    <property type="match status" value="2"/>
</dbReference>